<evidence type="ECO:0000256" key="2">
    <source>
        <dbReference type="ARBA" id="ARBA00023043"/>
    </source>
</evidence>
<sequence length="644" mass="73885">MSDFEQESGIHEMQSLDSSSQSGESSSRTEEPPPVIELLAKRSNYIAEQFAGSMSAQIEATAHLIGTQPGTFLVRRRKTADNLSAPFTLSVICADYKGSDQSKAQKNMGSKKKAGEDMTPEHGNPPKKRKIDVDSLLLEVDEQNVAYLKYLVRLATSGQQGTCNFSLSDQDRLVFIPALCDATISDQIFHILKGKYPDIELVKKEESNKSNNPDFLILPNADTEQLIEVLELVGAACVLYGNISAREYGWGCWYKATNLREENGISKTPLPQSETQKLAMRKKLEFQTVQELKELLRQKRTHWSTQAIFTCLRISKECDCFPNRFVVYNLFKFALEGWGRRKLPRHRAFAVSLHLFELFGHTEFLDELVENETNLEDVVHSTVTEFFNTLKDPQRNKTELAAVLTVDHLMTSLVFLFVYQVKVHDYARTHQIEFEDYTIRSKAYKLEEISQLILVILKLLVKMPKTKTQRKKLKNKLALYINIYELKRAHQKLNLLFRACQTYTGVPEDEKLIKLLLKAGGNPNAVDRHRRSGLHLLANKEYVSKDLWGTFSYYERRLTFTSIVRMFLNRGYHLDQVNLRGETAFEYLQHPRIPLFYNNIQFNELIGPLKGVRPLSCIAAKAVRRYQLPCECLPVTLQSMVLQH</sequence>
<keyword evidence="5" id="KW-1185">Reference proteome</keyword>
<evidence type="ECO:0000256" key="3">
    <source>
        <dbReference type="SAM" id="MobiDB-lite"/>
    </source>
</evidence>
<dbReference type="EMBL" id="GL732526">
    <property type="protein sequence ID" value="EFX87914.1"/>
    <property type="molecule type" value="Genomic_DNA"/>
</dbReference>
<accession>E9FWL3</accession>
<gene>
    <name evidence="4" type="ORF">DAPPUDRAFT_311341</name>
</gene>
<dbReference type="InParanoid" id="E9FWL3"/>
<dbReference type="SUPFAM" id="SSF48403">
    <property type="entry name" value="Ankyrin repeat"/>
    <property type="match status" value="1"/>
</dbReference>
<dbReference type="AlphaFoldDB" id="E9FWL3"/>
<keyword evidence="1" id="KW-0677">Repeat</keyword>
<organism evidence="4 5">
    <name type="scientific">Daphnia pulex</name>
    <name type="common">Water flea</name>
    <dbReference type="NCBI Taxonomy" id="6669"/>
    <lineage>
        <taxon>Eukaryota</taxon>
        <taxon>Metazoa</taxon>
        <taxon>Ecdysozoa</taxon>
        <taxon>Arthropoda</taxon>
        <taxon>Crustacea</taxon>
        <taxon>Branchiopoda</taxon>
        <taxon>Diplostraca</taxon>
        <taxon>Cladocera</taxon>
        <taxon>Anomopoda</taxon>
        <taxon>Daphniidae</taxon>
        <taxon>Daphnia</taxon>
    </lineage>
</organism>
<reference evidence="4 5" key="1">
    <citation type="journal article" date="2011" name="Science">
        <title>The ecoresponsive genome of Daphnia pulex.</title>
        <authorList>
            <person name="Colbourne J.K."/>
            <person name="Pfrender M.E."/>
            <person name="Gilbert D."/>
            <person name="Thomas W.K."/>
            <person name="Tucker A."/>
            <person name="Oakley T.H."/>
            <person name="Tokishita S."/>
            <person name="Aerts A."/>
            <person name="Arnold G.J."/>
            <person name="Basu M.K."/>
            <person name="Bauer D.J."/>
            <person name="Caceres C.E."/>
            <person name="Carmel L."/>
            <person name="Casola C."/>
            <person name="Choi J.H."/>
            <person name="Detter J.C."/>
            <person name="Dong Q."/>
            <person name="Dusheyko S."/>
            <person name="Eads B.D."/>
            <person name="Frohlich T."/>
            <person name="Geiler-Samerotte K.A."/>
            <person name="Gerlach D."/>
            <person name="Hatcher P."/>
            <person name="Jogdeo S."/>
            <person name="Krijgsveld J."/>
            <person name="Kriventseva E.V."/>
            <person name="Kultz D."/>
            <person name="Laforsch C."/>
            <person name="Lindquist E."/>
            <person name="Lopez J."/>
            <person name="Manak J.R."/>
            <person name="Muller J."/>
            <person name="Pangilinan J."/>
            <person name="Patwardhan R.P."/>
            <person name="Pitluck S."/>
            <person name="Pritham E.J."/>
            <person name="Rechtsteiner A."/>
            <person name="Rho M."/>
            <person name="Rogozin I.B."/>
            <person name="Sakarya O."/>
            <person name="Salamov A."/>
            <person name="Schaack S."/>
            <person name="Shapiro H."/>
            <person name="Shiga Y."/>
            <person name="Skalitzky C."/>
            <person name="Smith Z."/>
            <person name="Souvorov A."/>
            <person name="Sung W."/>
            <person name="Tang Z."/>
            <person name="Tsuchiya D."/>
            <person name="Tu H."/>
            <person name="Vos H."/>
            <person name="Wang M."/>
            <person name="Wolf Y.I."/>
            <person name="Yamagata H."/>
            <person name="Yamada T."/>
            <person name="Ye Y."/>
            <person name="Shaw J.R."/>
            <person name="Andrews J."/>
            <person name="Crease T.J."/>
            <person name="Tang H."/>
            <person name="Lucas S.M."/>
            <person name="Robertson H.M."/>
            <person name="Bork P."/>
            <person name="Koonin E.V."/>
            <person name="Zdobnov E.M."/>
            <person name="Grigoriev I.V."/>
            <person name="Lynch M."/>
            <person name="Boore J.L."/>
        </authorList>
    </citation>
    <scope>NUCLEOTIDE SEQUENCE [LARGE SCALE GENOMIC DNA]</scope>
</reference>
<feature type="region of interest" description="Disordered" evidence="3">
    <location>
        <begin position="1"/>
        <end position="33"/>
    </location>
</feature>
<feature type="compositionally biased region" description="Low complexity" evidence="3">
    <location>
        <begin position="15"/>
        <end position="26"/>
    </location>
</feature>
<protein>
    <recommendedName>
        <fullName evidence="6">SH2 domain-containing protein</fullName>
    </recommendedName>
</protein>
<evidence type="ECO:0000313" key="5">
    <source>
        <dbReference type="Proteomes" id="UP000000305"/>
    </source>
</evidence>
<evidence type="ECO:0000256" key="1">
    <source>
        <dbReference type="ARBA" id="ARBA00022737"/>
    </source>
</evidence>
<dbReference type="Proteomes" id="UP000000305">
    <property type="component" value="Unassembled WGS sequence"/>
</dbReference>
<name>E9FWL3_DAPPU</name>
<dbReference type="CDD" id="cd00173">
    <property type="entry name" value="SH2"/>
    <property type="match status" value="1"/>
</dbReference>
<dbReference type="OrthoDB" id="496981at2759"/>
<dbReference type="HOGENOM" id="CLU_028498_0_0_1"/>
<dbReference type="PANTHER" id="PTHR24197:SF44">
    <property type="entry name" value="ANKYRIN REPEAT DOMAIN-CONTAINING PROTEIN 54"/>
    <property type="match status" value="1"/>
</dbReference>
<keyword evidence="2" id="KW-0040">ANK repeat</keyword>
<dbReference type="KEGG" id="dpx:DAPPUDRAFT_311341"/>
<dbReference type="PANTHER" id="PTHR24197">
    <property type="entry name" value="ANKYRIN REPEAT DOMAIN-CONTAINING PROTEIN 61"/>
    <property type="match status" value="1"/>
</dbReference>
<proteinExistence type="predicted"/>
<evidence type="ECO:0000313" key="4">
    <source>
        <dbReference type="EMBL" id="EFX87914.1"/>
    </source>
</evidence>
<evidence type="ECO:0008006" key="6">
    <source>
        <dbReference type="Google" id="ProtNLM"/>
    </source>
</evidence>
<feature type="region of interest" description="Disordered" evidence="3">
    <location>
        <begin position="101"/>
        <end position="129"/>
    </location>
</feature>
<dbReference type="Gene3D" id="1.25.40.20">
    <property type="entry name" value="Ankyrin repeat-containing domain"/>
    <property type="match status" value="1"/>
</dbReference>
<dbReference type="InterPro" id="IPR036770">
    <property type="entry name" value="Ankyrin_rpt-contain_sf"/>
</dbReference>